<dbReference type="GO" id="GO:0005829">
    <property type="term" value="C:cytosol"/>
    <property type="evidence" value="ECO:0007669"/>
    <property type="project" value="TreeGrafter"/>
</dbReference>
<feature type="site" description="Substrate discrimination" evidence="6">
    <location>
        <position position="15"/>
    </location>
</feature>
<keyword evidence="6" id="KW-0238">DNA-binding</keyword>
<dbReference type="InterPro" id="IPR001126">
    <property type="entry name" value="UmuC"/>
</dbReference>
<keyword evidence="6" id="KW-0235">DNA replication</keyword>
<comment type="function">
    <text evidence="6">Poorly processive, error-prone DNA polymerase involved in untargeted mutagenesis. Copies undamaged DNA at stalled replication forks, which arise in vivo from mismatched or misaligned primer ends. These misaligned primers can be extended by PolIV. Exhibits no 3'-5' exonuclease (proofreading) activity. May be involved in translesional synthesis, in conjunction with the beta clamp from PolIII.</text>
</comment>
<protein>
    <recommendedName>
        <fullName evidence="6">DNA polymerase IV</fullName>
        <shortName evidence="6">Pol IV</shortName>
        <ecNumber evidence="6">2.7.7.7</ecNumber>
    </recommendedName>
</protein>
<feature type="domain" description="UmuC" evidence="7">
    <location>
        <begin position="6"/>
        <end position="161"/>
    </location>
</feature>
<dbReference type="InterPro" id="IPR043502">
    <property type="entry name" value="DNA/RNA_pol_sf"/>
</dbReference>
<dbReference type="EMBL" id="QGDL01000008">
    <property type="protein sequence ID" value="PWJ28747.1"/>
    <property type="molecule type" value="Genomic_DNA"/>
</dbReference>
<keyword evidence="5 6" id="KW-0239">DNA-directed DNA polymerase</keyword>
<comment type="cofactor">
    <cofactor evidence="6">
        <name>Mg(2+)</name>
        <dbReference type="ChEBI" id="CHEBI:18420"/>
    </cofactor>
    <text evidence="6">Binds 2 magnesium ions per subunit.</text>
</comment>
<dbReference type="PROSITE" id="PS50173">
    <property type="entry name" value="UMUC"/>
    <property type="match status" value="1"/>
</dbReference>
<keyword evidence="3 6" id="KW-0548">Nucleotidyltransferase</keyword>
<comment type="similarity">
    <text evidence="1 6">Belongs to the DNA polymerase type-Y family.</text>
</comment>
<evidence type="ECO:0000256" key="6">
    <source>
        <dbReference type="HAMAP-Rule" id="MF_01113"/>
    </source>
</evidence>
<evidence type="ECO:0000313" key="9">
    <source>
        <dbReference type="Proteomes" id="UP000245845"/>
    </source>
</evidence>
<gene>
    <name evidence="6" type="primary">dinB</name>
    <name evidence="8" type="ORF">A8806_108262</name>
</gene>
<keyword evidence="6" id="KW-0808">Transferase</keyword>
<dbReference type="Gene3D" id="3.30.1490.100">
    <property type="entry name" value="DNA polymerase, Y-family, little finger domain"/>
    <property type="match status" value="1"/>
</dbReference>
<dbReference type="Gene3D" id="1.10.150.20">
    <property type="entry name" value="5' to 3' exonuclease, C-terminal subdomain"/>
    <property type="match status" value="1"/>
</dbReference>
<organism evidence="8 9">
    <name type="scientific">Faecalicatena orotica</name>
    <dbReference type="NCBI Taxonomy" id="1544"/>
    <lineage>
        <taxon>Bacteria</taxon>
        <taxon>Bacillati</taxon>
        <taxon>Bacillota</taxon>
        <taxon>Clostridia</taxon>
        <taxon>Lachnospirales</taxon>
        <taxon>Lachnospiraceae</taxon>
        <taxon>Faecalicatena</taxon>
    </lineage>
</organism>
<keyword evidence="9" id="KW-1185">Reference proteome</keyword>
<feature type="binding site" evidence="6">
    <location>
        <position position="106"/>
    </location>
    <ligand>
        <name>Mg(2+)</name>
        <dbReference type="ChEBI" id="CHEBI:18420"/>
    </ligand>
</feature>
<comment type="subunit">
    <text evidence="6">Monomer.</text>
</comment>
<evidence type="ECO:0000256" key="2">
    <source>
        <dbReference type="ARBA" id="ARBA00022457"/>
    </source>
</evidence>
<dbReference type="NCBIfam" id="NF002677">
    <property type="entry name" value="PRK02406.1"/>
    <property type="match status" value="1"/>
</dbReference>
<dbReference type="HAMAP" id="MF_01113">
    <property type="entry name" value="DNApol_IV"/>
    <property type="match status" value="1"/>
</dbReference>
<keyword evidence="6" id="KW-0479">Metal-binding</keyword>
<comment type="subcellular location">
    <subcellularLocation>
        <location evidence="6">Cytoplasm</location>
    </subcellularLocation>
</comment>
<evidence type="ECO:0000256" key="1">
    <source>
        <dbReference type="ARBA" id="ARBA00010945"/>
    </source>
</evidence>
<dbReference type="PANTHER" id="PTHR11076">
    <property type="entry name" value="DNA REPAIR POLYMERASE UMUC / TRANSFERASE FAMILY MEMBER"/>
    <property type="match status" value="1"/>
</dbReference>
<dbReference type="GO" id="GO:0003887">
    <property type="term" value="F:DNA-directed DNA polymerase activity"/>
    <property type="evidence" value="ECO:0007669"/>
    <property type="project" value="UniProtKB-UniRule"/>
</dbReference>
<feature type="binding site" evidence="6">
    <location>
        <position position="10"/>
    </location>
    <ligand>
        <name>Mg(2+)</name>
        <dbReference type="ChEBI" id="CHEBI:18420"/>
    </ligand>
</feature>
<accession>A0A2Y9BF18</accession>
<sequence>MQQSVILHSDMNNFYASVESLDNPSLRGKPMAVIGDPDARHGIVLAKNYEAKRYGITTGEPLWMARQKCPDIIFTPPRYDRYIEFSQAASQIYAEYTDRVESFGLDECWLDVSESTSLFGNGKVIADEIRTRIKQELGITASIGVSYNKIFAKLGSDMRKPDATTIIGQDFKEKIWGLPADMLLYVGKATYAKLLKHGIRSIGDLARTDPLFLERLLGKNGLMLWAFSNGLDRSPVSHTYSHRIIKTIGNSTTTPRDLVTDTDIKIILYILSESVAERMRKENFYCHSVQISIRDNTLTSYERQGRLPIPTCTSQAIFEKAFALYQDNRPANPVRSLGVRACKLSYMEYRQLSFLEETSKDQRQEDLERSIDKIRQRYGHYSIQRGIMLMDDKLSRLDPIAEHTIYPEAFLKGQSQ</sequence>
<dbReference type="Pfam" id="PF00817">
    <property type="entry name" value="IMS"/>
    <property type="match status" value="1"/>
</dbReference>
<dbReference type="Proteomes" id="UP000245845">
    <property type="component" value="Unassembled WGS sequence"/>
</dbReference>
<dbReference type="InterPro" id="IPR036775">
    <property type="entry name" value="DNA_pol_Y-fam_lit_finger_sf"/>
</dbReference>
<comment type="catalytic activity">
    <reaction evidence="6">
        <text>DNA(n) + a 2'-deoxyribonucleoside 5'-triphosphate = DNA(n+1) + diphosphate</text>
        <dbReference type="Rhea" id="RHEA:22508"/>
        <dbReference type="Rhea" id="RHEA-COMP:17339"/>
        <dbReference type="Rhea" id="RHEA-COMP:17340"/>
        <dbReference type="ChEBI" id="CHEBI:33019"/>
        <dbReference type="ChEBI" id="CHEBI:61560"/>
        <dbReference type="ChEBI" id="CHEBI:173112"/>
        <dbReference type="EC" id="2.7.7.7"/>
    </reaction>
</comment>
<evidence type="ECO:0000256" key="5">
    <source>
        <dbReference type="ARBA" id="ARBA00022932"/>
    </source>
</evidence>
<keyword evidence="6" id="KW-0963">Cytoplasm</keyword>
<dbReference type="CDD" id="cd03586">
    <property type="entry name" value="PolY_Pol_IV_kappa"/>
    <property type="match status" value="1"/>
</dbReference>
<dbReference type="InterPro" id="IPR043128">
    <property type="entry name" value="Rev_trsase/Diguanyl_cyclase"/>
</dbReference>
<dbReference type="GO" id="GO:0000287">
    <property type="term" value="F:magnesium ion binding"/>
    <property type="evidence" value="ECO:0007669"/>
    <property type="project" value="UniProtKB-UniRule"/>
</dbReference>
<evidence type="ECO:0000313" key="8">
    <source>
        <dbReference type="EMBL" id="PWJ28747.1"/>
    </source>
</evidence>
<dbReference type="Gene3D" id="3.40.1170.60">
    <property type="match status" value="1"/>
</dbReference>
<dbReference type="EC" id="2.7.7.7" evidence="6"/>
<dbReference type="OrthoDB" id="9808813at2"/>
<dbReference type="InterPro" id="IPR022880">
    <property type="entry name" value="DNApol_IV"/>
</dbReference>
<dbReference type="GO" id="GO:0006261">
    <property type="term" value="P:DNA-templated DNA replication"/>
    <property type="evidence" value="ECO:0007669"/>
    <property type="project" value="UniProtKB-UniRule"/>
</dbReference>
<keyword evidence="6" id="KW-0234">DNA repair</keyword>
<dbReference type="SUPFAM" id="SSF56672">
    <property type="entry name" value="DNA/RNA polymerases"/>
    <property type="match status" value="1"/>
</dbReference>
<dbReference type="Pfam" id="PF11799">
    <property type="entry name" value="IMS_C"/>
    <property type="match status" value="1"/>
</dbReference>
<proteinExistence type="inferred from homology"/>
<dbReference type="GO" id="GO:0006281">
    <property type="term" value="P:DNA repair"/>
    <property type="evidence" value="ECO:0007669"/>
    <property type="project" value="UniProtKB-UniRule"/>
</dbReference>
<dbReference type="Gene3D" id="3.30.70.270">
    <property type="match status" value="1"/>
</dbReference>
<dbReference type="RefSeq" id="WP_109731917.1">
    <property type="nucleotide sequence ID" value="NZ_BAAACK010000003.1"/>
</dbReference>
<evidence type="ECO:0000259" key="7">
    <source>
        <dbReference type="PROSITE" id="PS50173"/>
    </source>
</evidence>
<comment type="caution">
    <text evidence="8">The sequence shown here is derived from an EMBL/GenBank/DDBJ whole genome shotgun (WGS) entry which is preliminary data.</text>
</comment>
<reference evidence="8 9" key="1">
    <citation type="submission" date="2018-05" db="EMBL/GenBank/DDBJ databases">
        <title>The Hungate 1000. A catalogue of reference genomes from the rumen microbiome.</title>
        <authorList>
            <person name="Kelly W."/>
        </authorList>
    </citation>
    <scope>NUCLEOTIDE SEQUENCE [LARGE SCALE GENOMIC DNA]</scope>
    <source>
        <strain evidence="8 9">NLAE-zl-C242</strain>
    </source>
</reference>
<dbReference type="InterPro" id="IPR017961">
    <property type="entry name" value="DNA_pol_Y-fam_little_finger"/>
</dbReference>
<dbReference type="AlphaFoldDB" id="A0A2Y9BF18"/>
<name>A0A2Y9BF18_9FIRM</name>
<dbReference type="SUPFAM" id="SSF100879">
    <property type="entry name" value="Lesion bypass DNA polymerase (Y-family), little finger domain"/>
    <property type="match status" value="1"/>
</dbReference>
<keyword evidence="6" id="KW-0460">Magnesium</keyword>
<feature type="active site" evidence="6">
    <location>
        <position position="107"/>
    </location>
</feature>
<dbReference type="GO" id="GO:0042276">
    <property type="term" value="P:error-prone translesion synthesis"/>
    <property type="evidence" value="ECO:0007669"/>
    <property type="project" value="TreeGrafter"/>
</dbReference>
<dbReference type="InterPro" id="IPR050116">
    <property type="entry name" value="DNA_polymerase-Y"/>
</dbReference>
<keyword evidence="2 6" id="KW-0515">Mutator protein</keyword>
<dbReference type="GO" id="GO:0009432">
    <property type="term" value="P:SOS response"/>
    <property type="evidence" value="ECO:0007669"/>
    <property type="project" value="TreeGrafter"/>
</dbReference>
<keyword evidence="4 6" id="KW-0227">DNA damage</keyword>
<evidence type="ECO:0000256" key="3">
    <source>
        <dbReference type="ARBA" id="ARBA00022695"/>
    </source>
</evidence>
<dbReference type="GO" id="GO:0003684">
    <property type="term" value="F:damaged DNA binding"/>
    <property type="evidence" value="ECO:0007669"/>
    <property type="project" value="InterPro"/>
</dbReference>
<dbReference type="PANTHER" id="PTHR11076:SF35">
    <property type="entry name" value="DNA REPAIR PROTEIN HOMOLOG YOBH"/>
    <property type="match status" value="1"/>
</dbReference>
<evidence type="ECO:0000256" key="4">
    <source>
        <dbReference type="ARBA" id="ARBA00022763"/>
    </source>
</evidence>